<evidence type="ECO:0000313" key="4">
    <source>
        <dbReference type="Proteomes" id="UP000486602"/>
    </source>
</evidence>
<dbReference type="GO" id="GO:0003723">
    <property type="term" value="F:RNA binding"/>
    <property type="evidence" value="ECO:0007669"/>
    <property type="project" value="UniProtKB-KW"/>
</dbReference>
<protein>
    <submittedName>
        <fullName evidence="3">RNA-binding S4 domain-containing protein</fullName>
    </submittedName>
</protein>
<dbReference type="PROSITE" id="PS50889">
    <property type="entry name" value="S4"/>
    <property type="match status" value="1"/>
</dbReference>
<dbReference type="Proteomes" id="UP000486602">
    <property type="component" value="Unassembled WGS sequence"/>
</dbReference>
<dbReference type="SMART" id="SM00363">
    <property type="entry name" value="S4"/>
    <property type="match status" value="1"/>
</dbReference>
<dbReference type="EMBL" id="JAAGVY010000044">
    <property type="protein sequence ID" value="NEN25203.1"/>
    <property type="molecule type" value="Genomic_DNA"/>
</dbReference>
<organism evidence="3 4">
    <name type="scientific">Cryomorpha ignava</name>
    <dbReference type="NCBI Taxonomy" id="101383"/>
    <lineage>
        <taxon>Bacteria</taxon>
        <taxon>Pseudomonadati</taxon>
        <taxon>Bacteroidota</taxon>
        <taxon>Flavobacteriia</taxon>
        <taxon>Flavobacteriales</taxon>
        <taxon>Cryomorphaceae</taxon>
        <taxon>Cryomorpha</taxon>
    </lineage>
</organism>
<evidence type="ECO:0000313" key="3">
    <source>
        <dbReference type="EMBL" id="NEN25203.1"/>
    </source>
</evidence>
<comment type="caution">
    <text evidence="3">The sequence shown here is derived from an EMBL/GenBank/DDBJ whole genome shotgun (WGS) entry which is preliminary data.</text>
</comment>
<sequence>MTSHLFTLTNNNEFITLDTLLKLMRLVGSGGEAHAAIQEGIVLVNGAVELQKRKKVRAGDKVEFNGQHLIEVKA</sequence>
<dbReference type="Pfam" id="PF13275">
    <property type="entry name" value="S4_2"/>
    <property type="match status" value="1"/>
</dbReference>
<gene>
    <name evidence="3" type="ORF">G3O08_17025</name>
</gene>
<keyword evidence="4" id="KW-1185">Reference proteome</keyword>
<proteinExistence type="predicted"/>
<dbReference type="InterPro" id="IPR002942">
    <property type="entry name" value="S4_RNA-bd"/>
</dbReference>
<accession>A0A7K3WU51</accession>
<evidence type="ECO:0000256" key="1">
    <source>
        <dbReference type="PROSITE-ProRule" id="PRU00182"/>
    </source>
</evidence>
<keyword evidence="1" id="KW-0694">RNA-binding</keyword>
<name>A0A7K3WU51_9FLAO</name>
<dbReference type="RefSeq" id="WP_163286662.1">
    <property type="nucleotide sequence ID" value="NZ_JAAGVY010000044.1"/>
</dbReference>
<dbReference type="InterPro" id="IPR036986">
    <property type="entry name" value="S4_RNA-bd_sf"/>
</dbReference>
<dbReference type="Gene3D" id="3.10.290.10">
    <property type="entry name" value="RNA-binding S4 domain"/>
    <property type="match status" value="1"/>
</dbReference>
<evidence type="ECO:0000259" key="2">
    <source>
        <dbReference type="SMART" id="SM00363"/>
    </source>
</evidence>
<feature type="domain" description="RNA-binding S4" evidence="2">
    <location>
        <begin position="15"/>
        <end position="71"/>
    </location>
</feature>
<reference evidence="3 4" key="1">
    <citation type="submission" date="2020-02" db="EMBL/GenBank/DDBJ databases">
        <title>Out from the shadows clarifying the taxonomy of the family Cryomorphaceae and related taxa by utilizing the GTDB taxonomic framework.</title>
        <authorList>
            <person name="Bowman J.P."/>
        </authorList>
    </citation>
    <scope>NUCLEOTIDE SEQUENCE [LARGE SCALE GENOMIC DNA]</scope>
    <source>
        <strain evidence="3 4">QSSC 1-22</strain>
    </source>
</reference>
<dbReference type="CDD" id="cd00165">
    <property type="entry name" value="S4"/>
    <property type="match status" value="1"/>
</dbReference>
<dbReference type="AlphaFoldDB" id="A0A7K3WU51"/>
<dbReference type="SUPFAM" id="SSF55174">
    <property type="entry name" value="Alpha-L RNA-binding motif"/>
    <property type="match status" value="1"/>
</dbReference>